<dbReference type="Proteomes" id="UP000028123">
    <property type="component" value="Unassembled WGS sequence"/>
</dbReference>
<dbReference type="Pfam" id="PF00578">
    <property type="entry name" value="AhpC-TSA"/>
    <property type="match status" value="1"/>
</dbReference>
<dbReference type="PROSITE" id="PS00194">
    <property type="entry name" value="THIOREDOXIN_1"/>
    <property type="match status" value="1"/>
</dbReference>
<reference evidence="4 5" key="1">
    <citation type="submission" date="2014-06" db="EMBL/GenBank/DDBJ databases">
        <title>Draft genome sequence of Paenibacillus sp. MSt1.</title>
        <authorList>
            <person name="Aw Y.K."/>
            <person name="Ong K.S."/>
            <person name="Gan H.M."/>
            <person name="Lee S.M."/>
        </authorList>
    </citation>
    <scope>NUCLEOTIDE SEQUENCE [LARGE SCALE GENOMIC DNA]</scope>
    <source>
        <strain evidence="4 5">MSt1</strain>
    </source>
</reference>
<organism evidence="4 5">
    <name type="scientific">Paenibacillus tyrfis</name>
    <dbReference type="NCBI Taxonomy" id="1501230"/>
    <lineage>
        <taxon>Bacteria</taxon>
        <taxon>Bacillati</taxon>
        <taxon>Bacillota</taxon>
        <taxon>Bacilli</taxon>
        <taxon>Bacillales</taxon>
        <taxon>Paenibacillaceae</taxon>
        <taxon>Paenibacillus</taxon>
    </lineage>
</organism>
<gene>
    <name evidence="4" type="ORF">ET33_34930</name>
</gene>
<dbReference type="PROSITE" id="PS51352">
    <property type="entry name" value="THIOREDOXIN_2"/>
    <property type="match status" value="1"/>
</dbReference>
<dbReference type="PANTHER" id="PTHR42852">
    <property type="entry name" value="THIOL:DISULFIDE INTERCHANGE PROTEIN DSBE"/>
    <property type="match status" value="1"/>
</dbReference>
<dbReference type="GO" id="GO:0016209">
    <property type="term" value="F:antioxidant activity"/>
    <property type="evidence" value="ECO:0007669"/>
    <property type="project" value="InterPro"/>
</dbReference>
<dbReference type="RefSeq" id="WP_036680139.1">
    <property type="nucleotide sequence ID" value="NZ_FYEP01000028.1"/>
</dbReference>
<feature type="chain" id="PRO_5039033214" evidence="2">
    <location>
        <begin position="21"/>
        <end position="178"/>
    </location>
</feature>
<evidence type="ECO:0000256" key="2">
    <source>
        <dbReference type="SAM" id="SignalP"/>
    </source>
</evidence>
<dbReference type="AlphaFoldDB" id="A0A081P6D7"/>
<evidence type="ECO:0000313" key="4">
    <source>
        <dbReference type="EMBL" id="KEQ26260.1"/>
    </source>
</evidence>
<evidence type="ECO:0000259" key="3">
    <source>
        <dbReference type="PROSITE" id="PS51352"/>
    </source>
</evidence>
<proteinExistence type="predicted"/>
<feature type="signal peptide" evidence="2">
    <location>
        <begin position="1"/>
        <end position="20"/>
    </location>
</feature>
<dbReference type="eggNOG" id="COG0526">
    <property type="taxonomic scope" value="Bacteria"/>
</dbReference>
<dbReference type="InterPro" id="IPR036249">
    <property type="entry name" value="Thioredoxin-like_sf"/>
</dbReference>
<dbReference type="PANTHER" id="PTHR42852:SF1">
    <property type="entry name" value="THIOREDOXIN-LIKE PROTEIN YNEN"/>
    <property type="match status" value="1"/>
</dbReference>
<dbReference type="GO" id="GO:0016491">
    <property type="term" value="F:oxidoreductase activity"/>
    <property type="evidence" value="ECO:0007669"/>
    <property type="project" value="InterPro"/>
</dbReference>
<protein>
    <submittedName>
        <fullName evidence="4">Thioredoxin</fullName>
    </submittedName>
</protein>
<dbReference type="InterPro" id="IPR050553">
    <property type="entry name" value="Thioredoxin_ResA/DsbE_sf"/>
</dbReference>
<name>A0A081P6D7_9BACL</name>
<dbReference type="InterPro" id="IPR013766">
    <property type="entry name" value="Thioredoxin_domain"/>
</dbReference>
<dbReference type="InterPro" id="IPR017937">
    <property type="entry name" value="Thioredoxin_CS"/>
</dbReference>
<sequence>MKRNLLIFGLALALAGLALFQHDRIDRNSSVYAAGRQELKVASPVPAFTLKGLDGGEYKVGGARDKPLMVNFWASWCGPCREEAPALKQVYDRYKGQFDLYAVNVTRGDELEAVKRFVNQAQFSFPVLLDTSGEAADAYRLLFVPTSFLIDRQGRLKEVIHVLPPDQLEDKIKRLIAS</sequence>
<keyword evidence="2" id="KW-0732">Signal</keyword>
<dbReference type="OrthoDB" id="25753at2"/>
<keyword evidence="1" id="KW-1015">Disulfide bond</keyword>
<keyword evidence="5" id="KW-1185">Reference proteome</keyword>
<evidence type="ECO:0000313" key="5">
    <source>
        <dbReference type="Proteomes" id="UP000028123"/>
    </source>
</evidence>
<dbReference type="EMBL" id="JNVM01000007">
    <property type="protein sequence ID" value="KEQ26260.1"/>
    <property type="molecule type" value="Genomic_DNA"/>
</dbReference>
<evidence type="ECO:0000256" key="1">
    <source>
        <dbReference type="ARBA" id="ARBA00023157"/>
    </source>
</evidence>
<dbReference type="Gene3D" id="3.40.30.10">
    <property type="entry name" value="Glutaredoxin"/>
    <property type="match status" value="1"/>
</dbReference>
<feature type="domain" description="Thioredoxin" evidence="3">
    <location>
        <begin position="39"/>
        <end position="178"/>
    </location>
</feature>
<dbReference type="InterPro" id="IPR000866">
    <property type="entry name" value="AhpC/TSA"/>
</dbReference>
<dbReference type="SUPFAM" id="SSF52833">
    <property type="entry name" value="Thioredoxin-like"/>
    <property type="match status" value="1"/>
</dbReference>
<comment type="caution">
    <text evidence="4">The sequence shown here is derived from an EMBL/GenBank/DDBJ whole genome shotgun (WGS) entry which is preliminary data.</text>
</comment>
<accession>A0A081P6D7</accession>
<dbReference type="CDD" id="cd02966">
    <property type="entry name" value="TlpA_like_family"/>
    <property type="match status" value="1"/>
</dbReference>